<evidence type="ECO:0000313" key="3">
    <source>
        <dbReference type="Proteomes" id="UP000485058"/>
    </source>
</evidence>
<evidence type="ECO:0000256" key="1">
    <source>
        <dbReference type="SAM" id="MobiDB-lite"/>
    </source>
</evidence>
<comment type="caution">
    <text evidence="2">The sequence shown here is derived from an EMBL/GenBank/DDBJ whole genome shotgun (WGS) entry which is preliminary data.</text>
</comment>
<proteinExistence type="predicted"/>
<organism evidence="2 3">
    <name type="scientific">Haematococcus lacustris</name>
    <name type="common">Green alga</name>
    <name type="synonym">Haematococcus pluvialis</name>
    <dbReference type="NCBI Taxonomy" id="44745"/>
    <lineage>
        <taxon>Eukaryota</taxon>
        <taxon>Viridiplantae</taxon>
        <taxon>Chlorophyta</taxon>
        <taxon>core chlorophytes</taxon>
        <taxon>Chlorophyceae</taxon>
        <taxon>CS clade</taxon>
        <taxon>Chlamydomonadales</taxon>
        <taxon>Haematococcaceae</taxon>
        <taxon>Haematococcus</taxon>
    </lineage>
</organism>
<name>A0A699ZUP3_HAELA</name>
<protein>
    <submittedName>
        <fullName evidence="2">Uncharacterized protein</fullName>
    </submittedName>
</protein>
<accession>A0A699ZUP3</accession>
<feature type="region of interest" description="Disordered" evidence="1">
    <location>
        <begin position="1"/>
        <end position="33"/>
    </location>
</feature>
<reference evidence="2 3" key="1">
    <citation type="submission" date="2020-02" db="EMBL/GenBank/DDBJ databases">
        <title>Draft genome sequence of Haematococcus lacustris strain NIES-144.</title>
        <authorList>
            <person name="Morimoto D."/>
            <person name="Nakagawa S."/>
            <person name="Yoshida T."/>
            <person name="Sawayama S."/>
        </authorList>
    </citation>
    <scope>NUCLEOTIDE SEQUENCE [LARGE SCALE GENOMIC DNA]</scope>
    <source>
        <strain evidence="2 3">NIES-144</strain>
    </source>
</reference>
<feature type="compositionally biased region" description="Basic and acidic residues" evidence="1">
    <location>
        <begin position="16"/>
        <end position="33"/>
    </location>
</feature>
<dbReference type="AlphaFoldDB" id="A0A699ZUP3"/>
<dbReference type="Proteomes" id="UP000485058">
    <property type="component" value="Unassembled WGS sequence"/>
</dbReference>
<dbReference type="EMBL" id="BLLF01002671">
    <property type="protein sequence ID" value="GFH24930.1"/>
    <property type="molecule type" value="Genomic_DNA"/>
</dbReference>
<sequence length="66" mass="7602">MQQSQHREPSSCTGENEARERLEQLEAGQKESHTSCFRTYRRAFPLAARRLPSTCKICAMRWSSGN</sequence>
<keyword evidence="3" id="KW-1185">Reference proteome</keyword>
<evidence type="ECO:0000313" key="2">
    <source>
        <dbReference type="EMBL" id="GFH24930.1"/>
    </source>
</evidence>
<gene>
    <name evidence="2" type="ORF">HaLaN_22810</name>
</gene>